<dbReference type="InterPro" id="IPR018303">
    <property type="entry name" value="ATPase_P-typ_P_site"/>
</dbReference>
<dbReference type="SUPFAM" id="SSF81653">
    <property type="entry name" value="Calcium ATPase, transduction domain A"/>
    <property type="match status" value="1"/>
</dbReference>
<dbReference type="InterPro" id="IPR008250">
    <property type="entry name" value="ATPase_P-typ_transduc_dom_A_sf"/>
</dbReference>
<protein>
    <recommendedName>
        <fullName evidence="8">P-type Zn(2+) transporter</fullName>
        <ecNumber evidence="8">7.2.2.12</ecNumber>
    </recommendedName>
</protein>
<organism evidence="12 13">
    <name type="scientific">Rhizobium altiplani</name>
    <dbReference type="NCBI Taxonomy" id="1864509"/>
    <lineage>
        <taxon>Bacteria</taxon>
        <taxon>Pseudomonadati</taxon>
        <taxon>Pseudomonadota</taxon>
        <taxon>Alphaproteobacteria</taxon>
        <taxon>Hyphomicrobiales</taxon>
        <taxon>Rhizobiaceae</taxon>
        <taxon>Rhizobium/Agrobacterium group</taxon>
        <taxon>Rhizobium</taxon>
    </lineage>
</organism>
<dbReference type="NCBIfam" id="TIGR01525">
    <property type="entry name" value="ATPase-IB_hvy"/>
    <property type="match status" value="1"/>
</dbReference>
<gene>
    <name evidence="12" type="ORF">AS026_31230</name>
</gene>
<reference evidence="12 13" key="1">
    <citation type="submission" date="2015-11" db="EMBL/GenBank/DDBJ databases">
        <title>Draft Genome Sequence of the Strain BR 10423 (Rhizobium sp.) isolated from nodules of Mimosa pudica.</title>
        <authorList>
            <person name="Barauna A.C."/>
            <person name="Zilli J.E."/>
            <person name="Simoes-Araujo J.L."/>
            <person name="Reis V.M."/>
            <person name="James E.K."/>
            <person name="Reis F.B.Jr."/>
            <person name="Rouws L.F."/>
            <person name="Passos S.R."/>
            <person name="Gois S.R."/>
        </authorList>
    </citation>
    <scope>NUCLEOTIDE SEQUENCE [LARGE SCALE GENOMIC DNA]</scope>
    <source>
        <strain evidence="12 13">BR10423</strain>
    </source>
</reference>
<feature type="transmembrane region" description="Helical" evidence="10">
    <location>
        <begin position="573"/>
        <end position="592"/>
    </location>
</feature>
<dbReference type="PROSITE" id="PS00154">
    <property type="entry name" value="ATPASE_E1_E2"/>
    <property type="match status" value="1"/>
</dbReference>
<dbReference type="Gene3D" id="3.40.1110.10">
    <property type="entry name" value="Calcium-transporting ATPase, cytoplasmic domain N"/>
    <property type="match status" value="1"/>
</dbReference>
<dbReference type="Proteomes" id="UP000068164">
    <property type="component" value="Unassembled WGS sequence"/>
</dbReference>
<keyword evidence="7 10" id="KW-0472">Membrane</keyword>
<evidence type="ECO:0000256" key="3">
    <source>
        <dbReference type="ARBA" id="ARBA00022692"/>
    </source>
</evidence>
<evidence type="ECO:0000256" key="8">
    <source>
        <dbReference type="ARBA" id="ARBA00039097"/>
    </source>
</evidence>
<dbReference type="SFLD" id="SFLDS00003">
    <property type="entry name" value="Haloacid_Dehalogenase"/>
    <property type="match status" value="1"/>
</dbReference>
<evidence type="ECO:0000313" key="13">
    <source>
        <dbReference type="Proteomes" id="UP000068164"/>
    </source>
</evidence>
<keyword evidence="10" id="KW-0067">ATP-binding</keyword>
<feature type="transmembrane region" description="Helical" evidence="10">
    <location>
        <begin position="273"/>
        <end position="297"/>
    </location>
</feature>
<dbReference type="Pfam" id="PF00702">
    <property type="entry name" value="Hydrolase"/>
    <property type="match status" value="1"/>
</dbReference>
<evidence type="ECO:0000259" key="11">
    <source>
        <dbReference type="Pfam" id="PF00122"/>
    </source>
</evidence>
<dbReference type="Pfam" id="PF00122">
    <property type="entry name" value="E1-E2_ATPase"/>
    <property type="match status" value="1"/>
</dbReference>
<dbReference type="InterPro" id="IPR044492">
    <property type="entry name" value="P_typ_ATPase_HD_dom"/>
</dbReference>
<dbReference type="GO" id="GO:0016463">
    <property type="term" value="F:P-type zinc transporter activity"/>
    <property type="evidence" value="ECO:0007669"/>
    <property type="project" value="UniProtKB-EC"/>
</dbReference>
<sequence length="617" mass="64313">MEPRSTSKWTVFGDRAKLLVERHWPLILFCLALTFLVSGLSLALLDVWSTASILLVSGILLVLSCLLVEIVSKLRRKEFGLDLIAALAMATALWFGQYLAGAIVSVMYAGGHFLEFYAHRRAESGMTDLLSRVPRSALRINDGEFTEVAINAIAPGDRLLIRRGDVVPVDGTVDGGPAVLDQSALTGEPLPVHLSRGDVVSSGASNAGGAFDLIASKAAKDSTYAHVLRLVEQAKQSKAPIYRLADRMGLWFLALTLLVAAVAVGASGDSVRLLAVLVVATPCPLILAVPVALVAGISKAARSGILIKGAAVLEALSKIDIIVFDKTGTLTIGQPTVSDVLGTDDPDALLRLAASAELASAHPLGRAIIKEAQSRHLLLSKPVRAAEVAGEGVEAMIEGRRVLVGGPAFVRSRGIEPQVSVANEASALVCVDERVFGAIRFEDPLRGDAVRAIEDLRTLGIKHISLASGDRLEVAKAIADRLGMDTVEADLSAADKVEVVLRTKTLGNVMMVGDGVNDAPALAAADVGLAVARGNLAAAAEAADLVLLKSGLSGIVAALEVARRSWRIALQSVAVGIGLSAIAMAFAGLGLLPPVQGALIQEAIDFAVVLNALRALA</sequence>
<evidence type="ECO:0000256" key="4">
    <source>
        <dbReference type="ARBA" id="ARBA00022723"/>
    </source>
</evidence>
<keyword evidence="5" id="KW-1278">Translocase</keyword>
<dbReference type="NCBIfam" id="TIGR01512">
    <property type="entry name" value="ATPase-IB2_Cd"/>
    <property type="match status" value="1"/>
</dbReference>
<dbReference type="GO" id="GO:0005524">
    <property type="term" value="F:ATP binding"/>
    <property type="evidence" value="ECO:0007669"/>
    <property type="project" value="UniProtKB-UniRule"/>
</dbReference>
<dbReference type="SFLD" id="SFLDF00027">
    <property type="entry name" value="p-type_atpase"/>
    <property type="match status" value="1"/>
</dbReference>
<dbReference type="InterPro" id="IPR023298">
    <property type="entry name" value="ATPase_P-typ_TM_dom_sf"/>
</dbReference>
<comment type="caution">
    <text evidence="12">The sequence shown here is derived from an EMBL/GenBank/DDBJ whole genome shotgun (WGS) entry which is preliminary data.</text>
</comment>
<dbReference type="EMBL" id="LNCD01000031">
    <property type="protein sequence ID" value="KWV57221.1"/>
    <property type="molecule type" value="Genomic_DNA"/>
</dbReference>
<comment type="subcellular location">
    <subcellularLocation>
        <location evidence="10">Cell membrane</location>
    </subcellularLocation>
    <subcellularLocation>
        <location evidence="1">Membrane</location>
    </subcellularLocation>
</comment>
<dbReference type="SUPFAM" id="SSF81665">
    <property type="entry name" value="Calcium ATPase, transmembrane domain M"/>
    <property type="match status" value="1"/>
</dbReference>
<dbReference type="InterPro" id="IPR036412">
    <property type="entry name" value="HAD-like_sf"/>
</dbReference>
<dbReference type="PANTHER" id="PTHR48085">
    <property type="entry name" value="CADMIUM/ZINC-TRANSPORTING ATPASE HMA2-RELATED"/>
    <property type="match status" value="1"/>
</dbReference>
<dbReference type="InterPro" id="IPR051014">
    <property type="entry name" value="Cation_Transport_ATPase_IB"/>
</dbReference>
<dbReference type="InterPro" id="IPR023214">
    <property type="entry name" value="HAD_sf"/>
</dbReference>
<dbReference type="InterPro" id="IPR001757">
    <property type="entry name" value="P_typ_ATPase"/>
</dbReference>
<keyword evidence="6 10" id="KW-1133">Transmembrane helix</keyword>
<feature type="transmembrane region" description="Helical" evidence="10">
    <location>
        <begin position="24"/>
        <end position="45"/>
    </location>
</feature>
<evidence type="ECO:0000256" key="10">
    <source>
        <dbReference type="RuleBase" id="RU362081"/>
    </source>
</evidence>
<dbReference type="InterPro" id="IPR027256">
    <property type="entry name" value="P-typ_ATPase_IB"/>
</dbReference>
<feature type="transmembrane region" description="Helical" evidence="10">
    <location>
        <begin position="51"/>
        <end position="72"/>
    </location>
</feature>
<dbReference type="PANTHER" id="PTHR48085:SF5">
    <property type="entry name" value="CADMIUM_ZINC-TRANSPORTING ATPASE HMA4-RELATED"/>
    <property type="match status" value="1"/>
</dbReference>
<dbReference type="GO" id="GO:0016887">
    <property type="term" value="F:ATP hydrolysis activity"/>
    <property type="evidence" value="ECO:0007669"/>
    <property type="project" value="InterPro"/>
</dbReference>
<dbReference type="GO" id="GO:0015086">
    <property type="term" value="F:cadmium ion transmembrane transporter activity"/>
    <property type="evidence" value="ECO:0007669"/>
    <property type="project" value="TreeGrafter"/>
</dbReference>
<dbReference type="InterPro" id="IPR059000">
    <property type="entry name" value="ATPase_P-type_domA"/>
</dbReference>
<keyword evidence="13" id="KW-1185">Reference proteome</keyword>
<evidence type="ECO:0000256" key="7">
    <source>
        <dbReference type="ARBA" id="ARBA00023136"/>
    </source>
</evidence>
<evidence type="ECO:0000256" key="2">
    <source>
        <dbReference type="ARBA" id="ARBA00006024"/>
    </source>
</evidence>
<dbReference type="InterPro" id="IPR023299">
    <property type="entry name" value="ATPase_P-typ_cyto_dom_N"/>
</dbReference>
<dbReference type="PRINTS" id="PR00119">
    <property type="entry name" value="CATATPASE"/>
</dbReference>
<dbReference type="GO" id="GO:0005886">
    <property type="term" value="C:plasma membrane"/>
    <property type="evidence" value="ECO:0007669"/>
    <property type="project" value="UniProtKB-SubCell"/>
</dbReference>
<feature type="transmembrane region" description="Helical" evidence="10">
    <location>
        <begin position="102"/>
        <end position="118"/>
    </location>
</feature>
<evidence type="ECO:0000313" key="12">
    <source>
        <dbReference type="EMBL" id="KWV57221.1"/>
    </source>
</evidence>
<accession>A0A109JY24</accession>
<dbReference type="Gene3D" id="3.40.50.1000">
    <property type="entry name" value="HAD superfamily/HAD-like"/>
    <property type="match status" value="1"/>
</dbReference>
<keyword evidence="4 10" id="KW-0479">Metal-binding</keyword>
<evidence type="ECO:0000256" key="9">
    <source>
        <dbReference type="ARBA" id="ARBA00047308"/>
    </source>
</evidence>
<keyword evidence="3 10" id="KW-0812">Transmembrane</keyword>
<comment type="catalytic activity">
    <reaction evidence="9">
        <text>Zn(2+)(in) + ATP + H2O = Zn(2+)(out) + ADP + phosphate + H(+)</text>
        <dbReference type="Rhea" id="RHEA:20621"/>
        <dbReference type="ChEBI" id="CHEBI:15377"/>
        <dbReference type="ChEBI" id="CHEBI:15378"/>
        <dbReference type="ChEBI" id="CHEBI:29105"/>
        <dbReference type="ChEBI" id="CHEBI:30616"/>
        <dbReference type="ChEBI" id="CHEBI:43474"/>
        <dbReference type="ChEBI" id="CHEBI:456216"/>
        <dbReference type="EC" id="7.2.2.12"/>
    </reaction>
</comment>
<name>A0A109JY24_9HYPH</name>
<dbReference type="AlphaFoldDB" id="A0A109JY24"/>
<keyword evidence="10" id="KW-0547">Nucleotide-binding</keyword>
<feature type="transmembrane region" description="Helical" evidence="10">
    <location>
        <begin position="248"/>
        <end position="267"/>
    </location>
</feature>
<dbReference type="SFLD" id="SFLDG00002">
    <property type="entry name" value="C1.7:_P-type_atpase_like"/>
    <property type="match status" value="1"/>
</dbReference>
<comment type="similarity">
    <text evidence="2 10">Belongs to the cation transport ATPase (P-type) (TC 3.A.3) family. Type IB subfamily.</text>
</comment>
<dbReference type="SUPFAM" id="SSF56784">
    <property type="entry name" value="HAD-like"/>
    <property type="match status" value="1"/>
</dbReference>
<dbReference type="GO" id="GO:0046872">
    <property type="term" value="F:metal ion binding"/>
    <property type="evidence" value="ECO:0007669"/>
    <property type="project" value="UniProtKB-KW"/>
</dbReference>
<evidence type="ECO:0000256" key="6">
    <source>
        <dbReference type="ARBA" id="ARBA00022989"/>
    </source>
</evidence>
<keyword evidence="10" id="KW-1003">Cell membrane</keyword>
<feature type="domain" description="P-type ATPase A" evidence="11">
    <location>
        <begin position="133"/>
        <end position="232"/>
    </location>
</feature>
<dbReference type="Gene3D" id="2.70.150.10">
    <property type="entry name" value="Calcium-transporting ATPase, cytoplasmic transduction domain A"/>
    <property type="match status" value="1"/>
</dbReference>
<evidence type="ECO:0000256" key="5">
    <source>
        <dbReference type="ARBA" id="ARBA00022967"/>
    </source>
</evidence>
<proteinExistence type="inferred from homology"/>
<dbReference type="EC" id="7.2.2.12" evidence="8"/>
<evidence type="ECO:0000256" key="1">
    <source>
        <dbReference type="ARBA" id="ARBA00004370"/>
    </source>
</evidence>
<dbReference type="NCBIfam" id="TIGR01494">
    <property type="entry name" value="ATPase_P-type"/>
    <property type="match status" value="1"/>
</dbReference>